<evidence type="ECO:0000313" key="3">
    <source>
        <dbReference type="Proteomes" id="UP000031443"/>
    </source>
</evidence>
<protein>
    <recommendedName>
        <fullName evidence="4">Zinc finger and SCAN domain-containing protein 29</fullName>
    </recommendedName>
</protein>
<keyword evidence="3" id="KW-1185">Reference proteome</keyword>
<name>M7BH76_CHEMY</name>
<evidence type="ECO:0000313" key="2">
    <source>
        <dbReference type="EMBL" id="EMP27597.1"/>
    </source>
</evidence>
<proteinExistence type="predicted"/>
<dbReference type="Proteomes" id="UP000031443">
    <property type="component" value="Unassembled WGS sequence"/>
</dbReference>
<accession>M7BH76</accession>
<feature type="compositionally biased region" description="Acidic residues" evidence="1">
    <location>
        <begin position="78"/>
        <end position="91"/>
    </location>
</feature>
<feature type="region of interest" description="Disordered" evidence="1">
    <location>
        <begin position="55"/>
        <end position="104"/>
    </location>
</feature>
<evidence type="ECO:0008006" key="4">
    <source>
        <dbReference type="Google" id="ProtNLM"/>
    </source>
</evidence>
<reference evidence="3" key="1">
    <citation type="journal article" date="2013" name="Nat. Genet.">
        <title>The draft genomes of soft-shell turtle and green sea turtle yield insights into the development and evolution of the turtle-specific body plan.</title>
        <authorList>
            <person name="Wang Z."/>
            <person name="Pascual-Anaya J."/>
            <person name="Zadissa A."/>
            <person name="Li W."/>
            <person name="Niimura Y."/>
            <person name="Huang Z."/>
            <person name="Li C."/>
            <person name="White S."/>
            <person name="Xiong Z."/>
            <person name="Fang D."/>
            <person name="Wang B."/>
            <person name="Ming Y."/>
            <person name="Chen Y."/>
            <person name="Zheng Y."/>
            <person name="Kuraku S."/>
            <person name="Pignatelli M."/>
            <person name="Herrero J."/>
            <person name="Beal K."/>
            <person name="Nozawa M."/>
            <person name="Li Q."/>
            <person name="Wang J."/>
            <person name="Zhang H."/>
            <person name="Yu L."/>
            <person name="Shigenobu S."/>
            <person name="Wang J."/>
            <person name="Liu J."/>
            <person name="Flicek P."/>
            <person name="Searle S."/>
            <person name="Wang J."/>
            <person name="Kuratani S."/>
            <person name="Yin Y."/>
            <person name="Aken B."/>
            <person name="Zhang G."/>
            <person name="Irie N."/>
        </authorList>
    </citation>
    <scope>NUCLEOTIDE SEQUENCE [LARGE SCALE GENOMIC DNA]</scope>
</reference>
<sequence>MQGKVEKGYTRDTQQCHMKIKQLWQAYQKTREANSHFGSASQIYIELHAILSSDPTSTPKHGVVASQESECRATSSNNEEDIVNEEEEEEENGRQESRGFILPESQELFLTPEQSSWFQDSIVAECDAREGTSGEYAIPNKL</sequence>
<organism evidence="2 3">
    <name type="scientific">Chelonia mydas</name>
    <name type="common">Green sea-turtle</name>
    <name type="synonym">Chelonia agassizi</name>
    <dbReference type="NCBI Taxonomy" id="8469"/>
    <lineage>
        <taxon>Eukaryota</taxon>
        <taxon>Metazoa</taxon>
        <taxon>Chordata</taxon>
        <taxon>Craniata</taxon>
        <taxon>Vertebrata</taxon>
        <taxon>Euteleostomi</taxon>
        <taxon>Archelosauria</taxon>
        <taxon>Testudinata</taxon>
        <taxon>Testudines</taxon>
        <taxon>Cryptodira</taxon>
        <taxon>Durocryptodira</taxon>
        <taxon>Americhelydia</taxon>
        <taxon>Chelonioidea</taxon>
        <taxon>Cheloniidae</taxon>
        <taxon>Chelonia</taxon>
    </lineage>
</organism>
<gene>
    <name evidence="2" type="ORF">UY3_15285</name>
</gene>
<evidence type="ECO:0000256" key="1">
    <source>
        <dbReference type="SAM" id="MobiDB-lite"/>
    </source>
</evidence>
<feature type="compositionally biased region" description="Polar residues" evidence="1">
    <location>
        <begin position="66"/>
        <end position="76"/>
    </location>
</feature>
<dbReference type="EMBL" id="KB568670">
    <property type="protein sequence ID" value="EMP27597.1"/>
    <property type="molecule type" value="Genomic_DNA"/>
</dbReference>
<dbReference type="AlphaFoldDB" id="M7BH76"/>